<evidence type="ECO:0000313" key="2">
    <source>
        <dbReference type="EMBL" id="MBB1487681.1"/>
    </source>
</evidence>
<dbReference type="EMBL" id="JACJFM010000017">
    <property type="protein sequence ID" value="MBB1487681.1"/>
    <property type="molecule type" value="Genomic_DNA"/>
</dbReference>
<dbReference type="PROSITE" id="PS50925">
    <property type="entry name" value="BLUF"/>
    <property type="match status" value="1"/>
</dbReference>
<proteinExistence type="predicted"/>
<dbReference type="RefSeq" id="WP_182809456.1">
    <property type="nucleotide sequence ID" value="NZ_JACJFM010000017.1"/>
</dbReference>
<comment type="caution">
    <text evidence="2">The sequence shown here is derived from an EMBL/GenBank/DDBJ whole genome shotgun (WGS) entry which is preliminary data.</text>
</comment>
<dbReference type="SUPFAM" id="SSF54975">
    <property type="entry name" value="Acylphosphatase/BLUF domain-like"/>
    <property type="match status" value="1"/>
</dbReference>
<organism evidence="2 3">
    <name type="scientific">Oceanospirillum sediminis</name>
    <dbReference type="NCBI Taxonomy" id="2760088"/>
    <lineage>
        <taxon>Bacteria</taxon>
        <taxon>Pseudomonadati</taxon>
        <taxon>Pseudomonadota</taxon>
        <taxon>Gammaproteobacteria</taxon>
        <taxon>Oceanospirillales</taxon>
        <taxon>Oceanospirillaceae</taxon>
        <taxon>Oceanospirillum</taxon>
    </lineage>
</organism>
<protein>
    <submittedName>
        <fullName evidence="2">BLUF domain-containing protein</fullName>
    </submittedName>
</protein>
<reference evidence="2 3" key="1">
    <citation type="submission" date="2020-08" db="EMBL/GenBank/DDBJ databases">
        <title>Oceanospirillum sp. nov. isolated from marine sediment.</title>
        <authorList>
            <person name="Ji X."/>
        </authorList>
    </citation>
    <scope>NUCLEOTIDE SEQUENCE [LARGE SCALE GENOMIC DNA]</scope>
    <source>
        <strain evidence="2 3">D5</strain>
    </source>
</reference>
<dbReference type="Gene3D" id="1.10.287.1540">
    <property type="match status" value="1"/>
</dbReference>
<dbReference type="Proteomes" id="UP000565262">
    <property type="component" value="Unassembled WGS sequence"/>
</dbReference>
<dbReference type="GO" id="GO:0009882">
    <property type="term" value="F:blue light photoreceptor activity"/>
    <property type="evidence" value="ECO:0007669"/>
    <property type="project" value="InterPro"/>
</dbReference>
<accession>A0A839IRX3</accession>
<dbReference type="InterPro" id="IPR036046">
    <property type="entry name" value="Acylphosphatase-like_dom_sf"/>
</dbReference>
<keyword evidence="3" id="KW-1185">Reference proteome</keyword>
<dbReference type="InterPro" id="IPR007024">
    <property type="entry name" value="BLUF_domain"/>
</dbReference>
<name>A0A839IRX3_9GAMM</name>
<feature type="domain" description="BLUF" evidence="1">
    <location>
        <begin position="3"/>
        <end position="94"/>
    </location>
</feature>
<dbReference type="Gene3D" id="3.30.70.100">
    <property type="match status" value="1"/>
</dbReference>
<dbReference type="Pfam" id="PF04940">
    <property type="entry name" value="BLUF"/>
    <property type="match status" value="1"/>
</dbReference>
<sequence length="139" mass="16358">MYLVRLIYCSTSVQELNINDIEQIIHIAKENNARHNVSGLLCFNRKYFLQCLEGSRTNVNKTYRSILNDPRHNNIVLLEYNEITQREFQQWSIGYVSENSITKPLCMKYSGHSEFTPYEMRGQSCLNMMLELRDSVIII</sequence>
<dbReference type="GO" id="GO:0071949">
    <property type="term" value="F:FAD binding"/>
    <property type="evidence" value="ECO:0007669"/>
    <property type="project" value="InterPro"/>
</dbReference>
<dbReference type="AlphaFoldDB" id="A0A839IRX3"/>
<evidence type="ECO:0000313" key="3">
    <source>
        <dbReference type="Proteomes" id="UP000565262"/>
    </source>
</evidence>
<gene>
    <name evidence="2" type="ORF">H4O21_13810</name>
</gene>
<dbReference type="SMART" id="SM01034">
    <property type="entry name" value="BLUF"/>
    <property type="match status" value="1"/>
</dbReference>
<evidence type="ECO:0000259" key="1">
    <source>
        <dbReference type="PROSITE" id="PS50925"/>
    </source>
</evidence>